<organism evidence="2 3">
    <name type="scientific">Photobacterium aquimaris</name>
    <dbReference type="NCBI Taxonomy" id="512643"/>
    <lineage>
        <taxon>Bacteria</taxon>
        <taxon>Pseudomonadati</taxon>
        <taxon>Pseudomonadota</taxon>
        <taxon>Gammaproteobacteria</taxon>
        <taxon>Vibrionales</taxon>
        <taxon>Vibrionaceae</taxon>
        <taxon>Photobacterium</taxon>
    </lineage>
</organism>
<evidence type="ECO:0000256" key="1">
    <source>
        <dbReference type="SAM" id="SignalP"/>
    </source>
</evidence>
<sequence>MKPFPLLCTLLLTIACSSADVAELNKNISVSNGDIHCDNYLSSQTHDYFNDFIAIQLQQVNALEGEITKDNMNELHKALYQFEAYWLTLKEARYDACQRHANCTALEQQYNRHIERKPRNRISSSSQLMCQRSSFEYAISRVKMVTFYTDVERLELIRQK</sequence>
<reference evidence="3" key="1">
    <citation type="submission" date="2017-06" db="EMBL/GenBank/DDBJ databases">
        <authorList>
            <person name="Rodrigo-Torres L."/>
            <person name="Arahal R. D."/>
            <person name="Lucena T."/>
        </authorList>
    </citation>
    <scope>NUCLEOTIDE SEQUENCE [LARGE SCALE GENOMIC DNA]</scope>
    <source>
        <strain evidence="3">type strain: CECT 9192</strain>
    </source>
</reference>
<accession>A0A1Y6KXB5</accession>
<gene>
    <name evidence="2" type="ORF">PAQU9191_01247</name>
</gene>
<feature type="signal peptide" evidence="1">
    <location>
        <begin position="1"/>
        <end position="21"/>
    </location>
</feature>
<feature type="chain" id="PRO_5012802964" description="Lysozyme inhibitor LprI N-terminal domain-containing protein" evidence="1">
    <location>
        <begin position="22"/>
        <end position="160"/>
    </location>
</feature>
<proteinExistence type="predicted"/>
<dbReference type="RefSeq" id="WP_087820157.1">
    <property type="nucleotide sequence ID" value="NZ_FYAH01000002.1"/>
</dbReference>
<dbReference type="PROSITE" id="PS51257">
    <property type="entry name" value="PROKAR_LIPOPROTEIN"/>
    <property type="match status" value="1"/>
</dbReference>
<dbReference type="Proteomes" id="UP000196485">
    <property type="component" value="Unassembled WGS sequence"/>
</dbReference>
<dbReference type="EMBL" id="FYAH01000002">
    <property type="protein sequence ID" value="SMY16016.1"/>
    <property type="molecule type" value="Genomic_DNA"/>
</dbReference>
<evidence type="ECO:0000313" key="2">
    <source>
        <dbReference type="EMBL" id="SMY16016.1"/>
    </source>
</evidence>
<name>A0A1Y6KXB5_9GAMM</name>
<dbReference type="AlphaFoldDB" id="A0A1Y6KXB5"/>
<evidence type="ECO:0008006" key="4">
    <source>
        <dbReference type="Google" id="ProtNLM"/>
    </source>
</evidence>
<keyword evidence="1" id="KW-0732">Signal</keyword>
<protein>
    <recommendedName>
        <fullName evidence="4">Lysozyme inhibitor LprI N-terminal domain-containing protein</fullName>
    </recommendedName>
</protein>
<evidence type="ECO:0000313" key="3">
    <source>
        <dbReference type="Proteomes" id="UP000196485"/>
    </source>
</evidence>
<keyword evidence="3" id="KW-1185">Reference proteome</keyword>